<dbReference type="EMBL" id="FWDO01000007">
    <property type="protein sequence ID" value="SLM19629.1"/>
    <property type="molecule type" value="Genomic_DNA"/>
</dbReference>
<reference evidence="9" key="1">
    <citation type="submission" date="2017-02" db="EMBL/GenBank/DDBJ databases">
        <authorList>
            <person name="Regsiter A."/>
            <person name="William W."/>
        </authorList>
    </citation>
    <scope>NUCLEOTIDE SEQUENCE</scope>
    <source>
        <strain evidence="9">BdmA 4</strain>
    </source>
</reference>
<evidence type="ECO:0000256" key="1">
    <source>
        <dbReference type="ARBA" id="ARBA00004651"/>
    </source>
</evidence>
<dbReference type="AlphaFoldDB" id="A0A3P3XU67"/>
<evidence type="ECO:0000256" key="7">
    <source>
        <dbReference type="ARBA" id="ARBA00023136"/>
    </source>
</evidence>
<gene>
    <name evidence="9" type="ORF">SPIRO4BDMA_70051</name>
</gene>
<evidence type="ECO:0000256" key="2">
    <source>
        <dbReference type="ARBA" id="ARBA00007776"/>
    </source>
</evidence>
<evidence type="ECO:0000256" key="8">
    <source>
        <dbReference type="SAM" id="Phobius"/>
    </source>
</evidence>
<dbReference type="GO" id="GO:0005886">
    <property type="term" value="C:plasma membrane"/>
    <property type="evidence" value="ECO:0007669"/>
    <property type="project" value="UniProtKB-SubCell"/>
</dbReference>
<protein>
    <submittedName>
        <fullName evidence="9">Putative Rod shape-determining protein MreD</fullName>
    </submittedName>
</protein>
<dbReference type="Pfam" id="PF04093">
    <property type="entry name" value="MreD"/>
    <property type="match status" value="1"/>
</dbReference>
<keyword evidence="5" id="KW-0133">Cell shape</keyword>
<keyword evidence="7 8" id="KW-0472">Membrane</keyword>
<dbReference type="InterPro" id="IPR007227">
    <property type="entry name" value="Cell_shape_determining_MreD"/>
</dbReference>
<accession>A0A3P3XU67</accession>
<evidence type="ECO:0000313" key="9">
    <source>
        <dbReference type="EMBL" id="SLM19629.1"/>
    </source>
</evidence>
<comment type="subcellular location">
    <subcellularLocation>
        <location evidence="1">Cell membrane</location>
        <topology evidence="1">Multi-pass membrane protein</topology>
    </subcellularLocation>
</comment>
<keyword evidence="6 8" id="KW-1133">Transmembrane helix</keyword>
<dbReference type="GO" id="GO:0008360">
    <property type="term" value="P:regulation of cell shape"/>
    <property type="evidence" value="ECO:0007669"/>
    <property type="project" value="UniProtKB-KW"/>
</dbReference>
<evidence type="ECO:0000256" key="3">
    <source>
        <dbReference type="ARBA" id="ARBA00022475"/>
    </source>
</evidence>
<dbReference type="NCBIfam" id="TIGR03426">
    <property type="entry name" value="shape_MreD"/>
    <property type="match status" value="1"/>
</dbReference>
<feature type="transmembrane region" description="Helical" evidence="8">
    <location>
        <begin position="72"/>
        <end position="90"/>
    </location>
</feature>
<name>A0A3P3XU67_9SPIR</name>
<evidence type="ECO:0000256" key="5">
    <source>
        <dbReference type="ARBA" id="ARBA00022960"/>
    </source>
</evidence>
<proteinExistence type="inferred from homology"/>
<feature type="transmembrane region" description="Helical" evidence="8">
    <location>
        <begin position="49"/>
        <end position="65"/>
    </location>
</feature>
<evidence type="ECO:0000256" key="6">
    <source>
        <dbReference type="ARBA" id="ARBA00022989"/>
    </source>
</evidence>
<keyword evidence="3" id="KW-1003">Cell membrane</keyword>
<evidence type="ECO:0000256" key="4">
    <source>
        <dbReference type="ARBA" id="ARBA00022692"/>
    </source>
</evidence>
<feature type="transmembrane region" description="Helical" evidence="8">
    <location>
        <begin position="139"/>
        <end position="160"/>
    </location>
</feature>
<comment type="similarity">
    <text evidence="2">Belongs to the MreD family.</text>
</comment>
<sequence length="169" mass="18516">MSSILISSAAAILMLFIQSTWLSHGIFLGIIPDLAMSVLLFSSFINKNGQGIIVSFVVGIVADMLSASPLGYYAFLFSSCAYLATLLSYTTEKDVFIIPFLLGTGATIVMGFLSRIIALVFSANIHSYQIFSAEFGVELIMNGLFTVLIFFLLSFVQRFFEHSPRKALP</sequence>
<keyword evidence="4 8" id="KW-0812">Transmembrane</keyword>
<feature type="transmembrane region" description="Helical" evidence="8">
    <location>
        <begin position="96"/>
        <end position="118"/>
    </location>
</feature>
<organism evidence="9">
    <name type="scientific">uncultured spirochete</name>
    <dbReference type="NCBI Taxonomy" id="156406"/>
    <lineage>
        <taxon>Bacteria</taxon>
        <taxon>Pseudomonadati</taxon>
        <taxon>Spirochaetota</taxon>
        <taxon>Spirochaetia</taxon>
        <taxon>Spirochaetales</taxon>
        <taxon>environmental samples</taxon>
    </lineage>
</organism>